<evidence type="ECO:0000313" key="3">
    <source>
        <dbReference type="Proteomes" id="UP001212042"/>
    </source>
</evidence>
<protein>
    <recommendedName>
        <fullName evidence="4">Alpha/beta hydrolase</fullName>
    </recommendedName>
</protein>
<keyword evidence="3" id="KW-1185">Reference proteome</keyword>
<proteinExistence type="predicted"/>
<evidence type="ECO:0000313" key="2">
    <source>
        <dbReference type="EMBL" id="MDA7087445.1"/>
    </source>
</evidence>
<dbReference type="EMBL" id="JAQJZJ010000005">
    <property type="protein sequence ID" value="MDA7087445.1"/>
    <property type="molecule type" value="Genomic_DNA"/>
</dbReference>
<feature type="chain" id="PRO_5045800415" description="Alpha/beta hydrolase" evidence="1">
    <location>
        <begin position="20"/>
        <end position="195"/>
    </location>
</feature>
<organism evidence="2 3">
    <name type="scientific">Pseudomonas aestuarii</name>
    <dbReference type="NCBI Taxonomy" id="3018340"/>
    <lineage>
        <taxon>Bacteria</taxon>
        <taxon>Pseudomonadati</taxon>
        <taxon>Pseudomonadota</taxon>
        <taxon>Gammaproteobacteria</taxon>
        <taxon>Pseudomonadales</taxon>
        <taxon>Pseudomonadaceae</taxon>
        <taxon>Pseudomonas</taxon>
    </lineage>
</organism>
<dbReference type="Gene3D" id="3.40.50.1820">
    <property type="entry name" value="alpha/beta hydrolase"/>
    <property type="match status" value="1"/>
</dbReference>
<dbReference type="InterPro" id="IPR029058">
    <property type="entry name" value="AB_hydrolase_fold"/>
</dbReference>
<gene>
    <name evidence="2" type="ORF">PH586_13715</name>
</gene>
<keyword evidence="1" id="KW-0732">Signal</keyword>
<reference evidence="2 3" key="1">
    <citation type="submission" date="2023-01" db="EMBL/GenBank/DDBJ databases">
        <title>Pseudomonas SA3-5T sp. nov., isolated from tidal flat sediment.</title>
        <authorList>
            <person name="Kim H.S."/>
            <person name="Kim J.-S."/>
            <person name="Suh M.K."/>
            <person name="Eom M.K."/>
            <person name="Lee J.-S."/>
        </authorList>
    </citation>
    <scope>NUCLEOTIDE SEQUENCE [LARGE SCALE GENOMIC DNA]</scope>
    <source>
        <strain evidence="2 3">SA3-5</strain>
    </source>
</reference>
<dbReference type="RefSeq" id="WP_271348316.1">
    <property type="nucleotide sequence ID" value="NZ_JAQJZJ010000005.1"/>
</dbReference>
<comment type="caution">
    <text evidence="2">The sequence shown here is derived from an EMBL/GenBank/DDBJ whole genome shotgun (WGS) entry which is preliminary data.</text>
</comment>
<sequence>MASWRSWGVLALLPSLLLAACVQVPSPAERRAQADALATPRGWERLTLPAGDFELIGYAPARIRAGEELTVYIEGDGFAWASSTRPSRDPTPRSPLALQLALAQPAGNAAYLARPCQYGDAQASDCSPRYWTDARFAEQVIAATDRALDALKARFAAQRLVLVGYSGGGAVASLVAARRGAARRRTPAGDGGRQP</sequence>
<dbReference type="PROSITE" id="PS51257">
    <property type="entry name" value="PROKAR_LIPOPROTEIN"/>
    <property type="match status" value="1"/>
</dbReference>
<dbReference type="SUPFAM" id="SSF53474">
    <property type="entry name" value="alpha/beta-Hydrolases"/>
    <property type="match status" value="1"/>
</dbReference>
<name>A0ABT4XGU3_9PSED</name>
<evidence type="ECO:0000256" key="1">
    <source>
        <dbReference type="SAM" id="SignalP"/>
    </source>
</evidence>
<dbReference type="Proteomes" id="UP001212042">
    <property type="component" value="Unassembled WGS sequence"/>
</dbReference>
<evidence type="ECO:0008006" key="4">
    <source>
        <dbReference type="Google" id="ProtNLM"/>
    </source>
</evidence>
<feature type="signal peptide" evidence="1">
    <location>
        <begin position="1"/>
        <end position="19"/>
    </location>
</feature>
<accession>A0ABT4XGU3</accession>